<dbReference type="WBParaSite" id="SSLN_0000667801-mRNA-1">
    <property type="protein sequence ID" value="SSLN_0000667801-mRNA-1"/>
    <property type="gene ID" value="SSLN_0000667801"/>
</dbReference>
<comment type="subcellular location">
    <subcellularLocation>
        <location evidence="7">Cell membrane</location>
        <topology evidence="7">Lipid-anchor</topology>
        <orientation evidence="7">Cytoplasmic side</orientation>
    </subcellularLocation>
</comment>
<feature type="region of interest" description="Disordered" evidence="8">
    <location>
        <begin position="680"/>
        <end position="714"/>
    </location>
</feature>
<feature type="domain" description="GH15-like" evidence="9">
    <location>
        <begin position="48"/>
        <end position="994"/>
    </location>
</feature>
<feature type="compositionally biased region" description="Low complexity" evidence="8">
    <location>
        <begin position="786"/>
        <end position="812"/>
    </location>
</feature>
<evidence type="ECO:0000256" key="5">
    <source>
        <dbReference type="ARBA" id="ARBA00023277"/>
    </source>
</evidence>
<keyword evidence="5 7" id="KW-0119">Carbohydrate metabolism</keyword>
<feature type="compositionally biased region" description="Basic and acidic residues" evidence="8">
    <location>
        <begin position="693"/>
        <end position="704"/>
    </location>
</feature>
<protein>
    <recommendedName>
        <fullName evidence="7">Phosphorylase b kinase regulatory subunit</fullName>
    </recommendedName>
</protein>
<dbReference type="SUPFAM" id="SSF48208">
    <property type="entry name" value="Six-hairpin glycosidases"/>
    <property type="match status" value="1"/>
</dbReference>
<feature type="compositionally biased region" description="Basic and acidic residues" evidence="8">
    <location>
        <begin position="1239"/>
        <end position="1248"/>
    </location>
</feature>
<proteinExistence type="inferred from homology"/>
<dbReference type="PANTHER" id="PTHR10749:SF7">
    <property type="entry name" value="PHOSPHORYLASE B KINASE REGULATORY SUBUNIT ALPHA-RELATED"/>
    <property type="match status" value="1"/>
</dbReference>
<comment type="pathway">
    <text evidence="1 7">Glycan biosynthesis; glycogen metabolism.</text>
</comment>
<feature type="region of interest" description="Disordered" evidence="8">
    <location>
        <begin position="1061"/>
        <end position="1085"/>
    </location>
</feature>
<dbReference type="InterPro" id="IPR008928">
    <property type="entry name" value="6-hairpin_glycosidase_sf"/>
</dbReference>
<evidence type="ECO:0000256" key="4">
    <source>
        <dbReference type="ARBA" id="ARBA00022860"/>
    </source>
</evidence>
<evidence type="ECO:0000259" key="9">
    <source>
        <dbReference type="Pfam" id="PF00723"/>
    </source>
</evidence>
<sequence length="1318" mass="145887">LVPASPENPHAWIRDNVYISLSIWGLSMAYRKVPSIDEDRSRAYELEKAALESLNGLDLFGPQGGSNSTIHVLLDESQQCNTVLENMLPRESHSKETDAALLGIISYPAFAVNDKQIIEKTRSTVLSKLLGSYGCIRFMRDGYRTALEDSRRLHYEPWELRMFEGIECEWPLFFTYLILGACFDGDRPTAQRYLDQLEQVKMCHDHCGEDSIPQPNPFTKPTDESDEVLCPIMPELYSLPGDRIDAELKNPHSQVRVPIGSAPHLWGQSLYILSRIIMDGLLLPGEIDPLGRRMGAEPKPDLVVQVVVLAEDESVKDRLAEYQVDAQTFSEASNDSGIRIYPAKVLSQIYKDLGACPSLGLTGRTAKDIGVLSTSSLYRIGNTTFVFTPQFIDSHAFYVNLDVNFILDNFKADVAFLRRVWAYPGRPTFLLPVHPRFLKLGKLVGHLDKMASTIQVLACTTGVILLVELTSFPASKSSSATICTIGSIHFYRKSNCGLVRAGDTLIRRQSSIRSVARRRRLTVSQLRPLTVEFDSPDTSGGYSGTSTPSSSLHCALSPLDMHHSGSSYDREDYEGVQRTSLRRKSLALACAVSCDLTAAADDDMPDAVLPHRHLYGGLLPARYEEVGLPETLPWSVCSAHCRHSTDSETGESKACTIHHQDLHYHTVSHESRTFRQLQSHFSLDGGSSSPKPLSRERSLKHEESCLSNISEEPITDARSMMTTWKDLNDPSVDRMQNEDDASLHRLRVGELPDSVDALNANEPAFRRMLMQPPDSAQEQLPPPRRQQPQQQQQPPSLSPSAANAEAMASFASHPSGRSSQSGVSTPAFDWLGALSVEQLVDHLKQTDSLAEQAEILGRLKQLRGLDWDTGIEPDCSATVRSLLKEVYYRACQSQNWFILRYLAGLLEKIADQLANAVSSILLLQKQITVGLPPKPREKVITAPLPAAEIANLIQEACGEDSLMAMLTQELLLHLSMFARSHPALLANVLRLRVGLIIQLMGAELARSKQSSVEDALFALFSMSPFEANCLLSNLLSGNEIRIFKLAASRRKSSAFLKVSSPQDMSSATSPSMSQVHSPTSTMRPGRTRSIALEPMTLEETRNIWSRRRKIDGSLNRVPPDFFVRTYCILERLQGLRIGENVITTSLTKEMTKEELKFALAVESFINTVPTPEYRQLLVEATTVIGALVTHDEESRVHLNCIVSLDDLIANANRIFLEDQAQYGANATLCCAKLASEKTSDADDQESRTPTENNPKGYSRASGQLPCRGPHRICHQFYDTPPAGRFGTMAYMVRALAVLIGDSLPVSSAGKIAVNCAVA</sequence>
<dbReference type="GO" id="GO:0005886">
    <property type="term" value="C:plasma membrane"/>
    <property type="evidence" value="ECO:0007669"/>
    <property type="project" value="UniProtKB-SubCell"/>
</dbReference>
<dbReference type="UniPathway" id="UPA00163"/>
<evidence type="ECO:0000256" key="1">
    <source>
        <dbReference type="ARBA" id="ARBA00005131"/>
    </source>
</evidence>
<dbReference type="GO" id="GO:0005977">
    <property type="term" value="P:glycogen metabolic process"/>
    <property type="evidence" value="ECO:0007669"/>
    <property type="project" value="UniProtKB-UniPathway"/>
</dbReference>
<evidence type="ECO:0000256" key="7">
    <source>
        <dbReference type="RuleBase" id="RU364123"/>
    </source>
</evidence>
<evidence type="ECO:0000313" key="11">
    <source>
        <dbReference type="WBParaSite" id="SSLN_0000667801-mRNA-1"/>
    </source>
</evidence>
<feature type="region of interest" description="Disordered" evidence="8">
    <location>
        <begin position="773"/>
        <end position="823"/>
    </location>
</feature>
<feature type="compositionally biased region" description="Polar residues" evidence="8">
    <location>
        <begin position="680"/>
        <end position="691"/>
    </location>
</feature>
<comment type="PTM">
    <text evidence="6">Although the final Cys may be farnesylated, the terminal tripeptide is probably not removed, and the C-terminus is not methylated.</text>
</comment>
<keyword evidence="3 7" id="KW-0321">Glycogen metabolism</keyword>
<dbReference type="InterPro" id="IPR011613">
    <property type="entry name" value="GH15-like"/>
</dbReference>
<name>A0A183SQH4_SCHSO</name>
<feature type="lipid moiety-binding region" description="S-farnesyl cysteine" evidence="6">
    <location>
        <position position="1315"/>
    </location>
</feature>
<evidence type="ECO:0000256" key="8">
    <source>
        <dbReference type="SAM" id="MobiDB-lite"/>
    </source>
</evidence>
<evidence type="ECO:0000259" key="10">
    <source>
        <dbReference type="Pfam" id="PF19292"/>
    </source>
</evidence>
<keyword evidence="7" id="KW-1003">Cell membrane</keyword>
<evidence type="ECO:0000256" key="2">
    <source>
        <dbReference type="ARBA" id="ARBA00007128"/>
    </source>
</evidence>
<feature type="region of interest" description="Disordered" evidence="8">
    <location>
        <begin position="1239"/>
        <end position="1261"/>
    </location>
</feature>
<dbReference type="GO" id="GO:0005516">
    <property type="term" value="F:calmodulin binding"/>
    <property type="evidence" value="ECO:0007669"/>
    <property type="project" value="UniProtKB-KW"/>
</dbReference>
<feature type="compositionally biased region" description="Polar residues" evidence="8">
    <location>
        <begin position="1061"/>
        <end position="1082"/>
    </location>
</feature>
<dbReference type="PANTHER" id="PTHR10749">
    <property type="entry name" value="PHOSPHORYLASE B KINASE REGULATORY SUBUNIT"/>
    <property type="match status" value="1"/>
</dbReference>
<evidence type="ECO:0000256" key="6">
    <source>
        <dbReference type="PIRSR" id="PIRSR608734-50"/>
    </source>
</evidence>
<reference evidence="11" key="1">
    <citation type="submission" date="2016-06" db="UniProtKB">
        <authorList>
            <consortium name="WormBaseParasite"/>
        </authorList>
    </citation>
    <scope>IDENTIFICATION</scope>
</reference>
<dbReference type="Pfam" id="PF19292">
    <property type="entry name" value="KPBB_C"/>
    <property type="match status" value="1"/>
</dbReference>
<accession>A0A183SQH4</accession>
<comment type="function">
    <text evidence="7">Phosphorylase b kinase catalyzes the phosphorylation of serine in certain substrates, including troponin I.</text>
</comment>
<dbReference type="GO" id="GO:0005964">
    <property type="term" value="C:phosphorylase kinase complex"/>
    <property type="evidence" value="ECO:0007669"/>
    <property type="project" value="TreeGrafter"/>
</dbReference>
<organism evidence="11">
    <name type="scientific">Schistocephalus solidus</name>
    <name type="common">Tapeworm</name>
    <dbReference type="NCBI Taxonomy" id="70667"/>
    <lineage>
        <taxon>Eukaryota</taxon>
        <taxon>Metazoa</taxon>
        <taxon>Spiralia</taxon>
        <taxon>Lophotrochozoa</taxon>
        <taxon>Platyhelminthes</taxon>
        <taxon>Cestoda</taxon>
        <taxon>Eucestoda</taxon>
        <taxon>Diphyllobothriidea</taxon>
        <taxon>Diphyllobothriidae</taxon>
        <taxon>Schistocephalus</taxon>
    </lineage>
</organism>
<dbReference type="InterPro" id="IPR008734">
    <property type="entry name" value="PHK_A/B_su"/>
</dbReference>
<evidence type="ECO:0000256" key="3">
    <source>
        <dbReference type="ARBA" id="ARBA00022600"/>
    </source>
</evidence>
<comment type="similarity">
    <text evidence="2 7">Belongs to the phosphorylase b kinase regulatory chain family.</text>
</comment>
<keyword evidence="7" id="KW-0472">Membrane</keyword>
<dbReference type="Pfam" id="PF00723">
    <property type="entry name" value="Glyco_hydro_15"/>
    <property type="match status" value="1"/>
</dbReference>
<dbReference type="InterPro" id="IPR045583">
    <property type="entry name" value="KPBA/B_C"/>
</dbReference>
<keyword evidence="6 7" id="KW-0636">Prenylation</keyword>
<feature type="domain" description="Phosphorylase b kinase regulatory subunit alpha/beta C-terminal" evidence="10">
    <location>
        <begin position="1099"/>
        <end position="1219"/>
    </location>
</feature>
<keyword evidence="6 7" id="KW-0449">Lipoprotein</keyword>
<keyword evidence="4 7" id="KW-0112">Calmodulin-binding</keyword>